<organism evidence="2 3">
    <name type="scientific">Microbacterium amylolyticum</name>
    <dbReference type="NCBI Taxonomy" id="936337"/>
    <lineage>
        <taxon>Bacteria</taxon>
        <taxon>Bacillati</taxon>
        <taxon>Actinomycetota</taxon>
        <taxon>Actinomycetes</taxon>
        <taxon>Micrococcales</taxon>
        <taxon>Microbacteriaceae</taxon>
        <taxon>Microbacterium</taxon>
    </lineage>
</organism>
<feature type="transmembrane region" description="Helical" evidence="1">
    <location>
        <begin position="81"/>
        <end position="104"/>
    </location>
</feature>
<dbReference type="RefSeq" id="WP_165133301.1">
    <property type="nucleotide sequence ID" value="NZ_CP049253.1"/>
</dbReference>
<dbReference type="EMBL" id="JAGIOL010000001">
    <property type="protein sequence ID" value="MBP2437690.1"/>
    <property type="molecule type" value="Genomic_DNA"/>
</dbReference>
<accession>A0ABS4ZK71</accession>
<dbReference type="Proteomes" id="UP001519362">
    <property type="component" value="Unassembled WGS sequence"/>
</dbReference>
<protein>
    <recommendedName>
        <fullName evidence="4">Yip1 domain-containing protein</fullName>
    </recommendedName>
</protein>
<proteinExistence type="predicted"/>
<evidence type="ECO:0000313" key="3">
    <source>
        <dbReference type="Proteomes" id="UP001519362"/>
    </source>
</evidence>
<comment type="caution">
    <text evidence="2">The sequence shown here is derived from an EMBL/GenBank/DDBJ whole genome shotgun (WGS) entry which is preliminary data.</text>
</comment>
<keyword evidence="1" id="KW-0812">Transmembrane</keyword>
<evidence type="ECO:0000256" key="1">
    <source>
        <dbReference type="SAM" id="Phobius"/>
    </source>
</evidence>
<keyword evidence="1" id="KW-1133">Transmembrane helix</keyword>
<reference evidence="2 3" key="1">
    <citation type="submission" date="2021-03" db="EMBL/GenBank/DDBJ databases">
        <title>Sequencing the genomes of 1000 actinobacteria strains.</title>
        <authorList>
            <person name="Klenk H.-P."/>
        </authorList>
    </citation>
    <scope>NUCLEOTIDE SEQUENCE [LARGE SCALE GENOMIC DNA]</scope>
    <source>
        <strain evidence="2 3">DSM 24221</strain>
    </source>
</reference>
<feature type="transmembrane region" description="Helical" evidence="1">
    <location>
        <begin position="28"/>
        <end position="61"/>
    </location>
</feature>
<evidence type="ECO:0008006" key="4">
    <source>
        <dbReference type="Google" id="ProtNLM"/>
    </source>
</evidence>
<sequence length="153" mass="15736">MSPVPTAPIPVPPGVPAQVPAVRPRRGVGVVAFVAAILSLVIGGIAIAVAGYSIAFALRLSDYPGLVLDFEAQFWRTLSSATWSVVWLLAAWVVHALLALWALIQGTVAAAIGRGRVWGVIAIVVSLTAWIPLAALTQAAVLGGISGLVPFIG</sequence>
<evidence type="ECO:0000313" key="2">
    <source>
        <dbReference type="EMBL" id="MBP2437690.1"/>
    </source>
</evidence>
<feature type="transmembrane region" description="Helical" evidence="1">
    <location>
        <begin position="116"/>
        <end position="141"/>
    </location>
</feature>
<name>A0ABS4ZK71_9MICO</name>
<keyword evidence="1" id="KW-0472">Membrane</keyword>
<gene>
    <name evidence="2" type="ORF">JOF34_002276</name>
</gene>
<keyword evidence="3" id="KW-1185">Reference proteome</keyword>